<reference evidence="2 3" key="2">
    <citation type="submission" date="2018-08" db="EMBL/GenBank/DDBJ databases">
        <title>The draft genome of Acinetobacter sichuanensis strain WCHAc060041.</title>
        <authorList>
            <person name="Qin J."/>
            <person name="Feng Y."/>
            <person name="Zong Z."/>
        </authorList>
    </citation>
    <scope>NUCLEOTIDE SEQUENCE [LARGE SCALE GENOMIC DNA]</scope>
    <source>
        <strain evidence="2 3">WCHAc060041</strain>
    </source>
</reference>
<comment type="caution">
    <text evidence="2">The sequence shown here is derived from an EMBL/GenBank/DDBJ whole genome shotgun (WGS) entry which is preliminary data.</text>
</comment>
<evidence type="ECO:0000313" key="4">
    <source>
        <dbReference type="Proteomes" id="UP001595455"/>
    </source>
</evidence>
<dbReference type="Pfam" id="PF14552">
    <property type="entry name" value="Tautomerase_2"/>
    <property type="match status" value="1"/>
</dbReference>
<reference evidence="4" key="3">
    <citation type="journal article" date="2019" name="Int. J. Syst. Evol. Microbiol.">
        <title>The Global Catalogue of Microorganisms (GCM) 10K type strain sequencing project: providing services to taxonomists for standard genome sequencing and annotation.</title>
        <authorList>
            <consortium name="The Broad Institute Genomics Platform"/>
            <consortium name="The Broad Institute Genome Sequencing Center for Infectious Disease"/>
            <person name="Wu L."/>
            <person name="Ma J."/>
        </authorList>
    </citation>
    <scope>NUCLEOTIDE SEQUENCE [LARGE SCALE GENOMIC DNA]</scope>
    <source>
        <strain evidence="4">KCTC 62575</strain>
    </source>
</reference>
<dbReference type="EMBL" id="PYIX02000020">
    <property type="protein sequence ID" value="RFC83217.1"/>
    <property type="molecule type" value="Genomic_DNA"/>
</dbReference>
<reference evidence="1" key="1">
    <citation type="journal article" date="2014" name="Int. J. Syst. Evol. Microbiol.">
        <title>Complete genome of a new Firmicutes species belonging to the dominant human colonic microbiota ('Ruminococcus bicirculans') reveals two chromosomes and a selective capacity to utilize plant glucans.</title>
        <authorList>
            <consortium name="NISC Comparative Sequencing Program"/>
            <person name="Wegmann U."/>
            <person name="Louis P."/>
            <person name="Goesmann A."/>
            <person name="Henrissat B."/>
            <person name="Duncan S.H."/>
            <person name="Flint H.J."/>
        </authorList>
    </citation>
    <scope>NUCLEOTIDE SEQUENCE</scope>
    <source>
        <strain evidence="1">KCTC 62575</strain>
    </source>
</reference>
<dbReference type="InterPro" id="IPR037479">
    <property type="entry name" value="Tauto_MSAD"/>
</dbReference>
<name>A0A371YP17_9GAMM</name>
<sequence length="131" mass="15210">MPSIMIEVRQHYTVDTELEIMEAVHKAFRDAFKILPYDRNIRFIEHEPQRFQCPPDKDKPEFYTLITIDAFIGRSLDAKRKLYENIVNNLAPLGIPKNHVKIILREIPAENFGIRGGKAACDIDLDFNINV</sequence>
<dbReference type="OrthoDB" id="9804765at2"/>
<keyword evidence="4" id="KW-1185">Reference proteome</keyword>
<protein>
    <submittedName>
        <fullName evidence="2">Tautomerase family protein</fullName>
    </submittedName>
</protein>
<dbReference type="InterPro" id="IPR014347">
    <property type="entry name" value="Tautomerase/MIF_sf"/>
</dbReference>
<dbReference type="Proteomes" id="UP000240957">
    <property type="component" value="Unassembled WGS sequence"/>
</dbReference>
<accession>A0A371YP17</accession>
<dbReference type="AlphaFoldDB" id="A0A371YP17"/>
<dbReference type="Proteomes" id="UP001595455">
    <property type="component" value="Unassembled WGS sequence"/>
</dbReference>
<evidence type="ECO:0000313" key="2">
    <source>
        <dbReference type="EMBL" id="RFC83217.1"/>
    </source>
</evidence>
<dbReference type="SUPFAM" id="SSF55331">
    <property type="entry name" value="Tautomerase/MIF"/>
    <property type="match status" value="1"/>
</dbReference>
<gene>
    <name evidence="1" type="ORF">ACFODO_09885</name>
    <name evidence="2" type="ORF">C9E89_012490</name>
</gene>
<organism evidence="2 3">
    <name type="scientific">Acinetobacter sichuanensis</name>
    <dbReference type="NCBI Taxonomy" id="2136183"/>
    <lineage>
        <taxon>Bacteria</taxon>
        <taxon>Pseudomonadati</taxon>
        <taxon>Pseudomonadota</taxon>
        <taxon>Gammaproteobacteria</taxon>
        <taxon>Moraxellales</taxon>
        <taxon>Moraxellaceae</taxon>
        <taxon>Acinetobacter</taxon>
    </lineage>
</organism>
<reference evidence="1" key="4">
    <citation type="submission" date="2024-09" db="EMBL/GenBank/DDBJ databases">
        <authorList>
            <person name="Sun Q."/>
            <person name="Mori K."/>
        </authorList>
    </citation>
    <scope>NUCLEOTIDE SEQUENCE</scope>
    <source>
        <strain evidence="1">KCTC 62575</strain>
    </source>
</reference>
<evidence type="ECO:0000313" key="1">
    <source>
        <dbReference type="EMBL" id="MFC2995573.1"/>
    </source>
</evidence>
<proteinExistence type="predicted"/>
<dbReference type="PANTHER" id="PTHR38460">
    <property type="entry name" value="TAUTOMERASE YOLI-RELATED"/>
    <property type="match status" value="1"/>
</dbReference>
<dbReference type="RefSeq" id="WP_107008672.1">
    <property type="nucleotide sequence ID" value="NZ_JBHRSF010000031.1"/>
</dbReference>
<evidence type="ECO:0000313" key="3">
    <source>
        <dbReference type="Proteomes" id="UP000240957"/>
    </source>
</evidence>
<dbReference type="PANTHER" id="PTHR38460:SF1">
    <property type="entry name" value="TAUTOMERASE YOLI-RELATED"/>
    <property type="match status" value="1"/>
</dbReference>
<dbReference type="Gene3D" id="3.30.429.10">
    <property type="entry name" value="Macrophage Migration Inhibitory Factor"/>
    <property type="match status" value="1"/>
</dbReference>
<dbReference type="EMBL" id="JBHRSF010000031">
    <property type="protein sequence ID" value="MFC2995573.1"/>
    <property type="molecule type" value="Genomic_DNA"/>
</dbReference>